<keyword evidence="1" id="KW-0805">Transcription regulation</keyword>
<dbReference type="InterPro" id="IPR016032">
    <property type="entry name" value="Sig_transdc_resp-reg_C-effctor"/>
</dbReference>
<dbReference type="PROSITE" id="PS50043">
    <property type="entry name" value="HTH_LUXR_2"/>
    <property type="match status" value="1"/>
</dbReference>
<gene>
    <name evidence="5" type="ORF">I9W95_01515</name>
</gene>
<name>A0ABS7ZKM8_9GAMM</name>
<sequence>MAESLQFALQKECLTNSDVLSAWLKQPVHLRQPEDRALGIFIDDLQCCEDPEKYTYLTQLIDFLGPQDRIFICSAVMADIPLMRWQGHRRVLCLQEPELVAASAGEWPLFQAMKQHNWNPAALRSQTFSYFKNVLIADSCDIDSGDLARLSCFTELSDSLWNSVRVGNKSLFDMWQKYRFIYPQEGHPDRYQWIPQAQEYWHSLLRLKRSEKAGLLSAAGNYWLRHGHFNLLINTLSDDQEPVLTEENIIVPLVIAMIFTRRFHQAEYVIEQAEASAEGQQLAAVLQVLKDTLSLFLNSQQDGAEHVDIREPSDSKNEVIHCLERLLQAYRIFSSGDLDEAARLSQDTYQYMVQREQHYLAGLTKMLVIACDKYRGYMVQAGQQLAAEFRRCTDDASDPVWQNFSAGMVILYYEQNNLDKARELCERAMPHINSACSTEVITHFYLYYSRILHLSGDTHKSQSYLNQLQRLLSLGNYPRYTSKMVAEKMRQAYVEDDRKRADYLADKYSLDESHRLQTSASLDCHDWRSQGWGYYLSMQQQYSQAVGQLENLRCRLLDAGHLFRASVTEAQISGITWLSGDQRTAADMLRKSIDFYGWLHFNRSLFDEAPGVLLVLRNLIENAEVKPPAIFLKMFSTLIFPEDKTEDAEAEKRFSSLTGKEKLVVKLLATGRSNQEIAEESGISESTVKWHLKNIYRKLGMESRSAVVAYIHSVRSLTRQLMEKSPG</sequence>
<dbReference type="PRINTS" id="PR00038">
    <property type="entry name" value="HTHLUXR"/>
</dbReference>
<dbReference type="Proteomes" id="UP000714380">
    <property type="component" value="Unassembled WGS sequence"/>
</dbReference>
<dbReference type="InterPro" id="IPR036388">
    <property type="entry name" value="WH-like_DNA-bd_sf"/>
</dbReference>
<dbReference type="InterPro" id="IPR011990">
    <property type="entry name" value="TPR-like_helical_dom_sf"/>
</dbReference>
<comment type="caution">
    <text evidence="5">The sequence shown here is derived from an EMBL/GenBank/DDBJ whole genome shotgun (WGS) entry which is preliminary data.</text>
</comment>
<keyword evidence="2" id="KW-0238">DNA-binding</keyword>
<protein>
    <recommendedName>
        <fullName evidence="4">HTH luxR-type domain-containing protein</fullName>
    </recommendedName>
</protein>
<dbReference type="Gene3D" id="1.10.10.10">
    <property type="entry name" value="Winged helix-like DNA-binding domain superfamily/Winged helix DNA-binding domain"/>
    <property type="match status" value="1"/>
</dbReference>
<evidence type="ECO:0000256" key="1">
    <source>
        <dbReference type="ARBA" id="ARBA00023015"/>
    </source>
</evidence>
<evidence type="ECO:0000313" key="6">
    <source>
        <dbReference type="Proteomes" id="UP000714380"/>
    </source>
</evidence>
<keyword evidence="3" id="KW-0804">Transcription</keyword>
<evidence type="ECO:0000256" key="2">
    <source>
        <dbReference type="ARBA" id="ARBA00023125"/>
    </source>
</evidence>
<dbReference type="Gene3D" id="1.25.40.10">
    <property type="entry name" value="Tetratricopeptide repeat domain"/>
    <property type="match status" value="1"/>
</dbReference>
<organism evidence="5 6">
    <name type="scientific">Thalassolituus marinus</name>
    <dbReference type="NCBI Taxonomy" id="671053"/>
    <lineage>
        <taxon>Bacteria</taxon>
        <taxon>Pseudomonadati</taxon>
        <taxon>Pseudomonadota</taxon>
        <taxon>Gammaproteobacteria</taxon>
        <taxon>Oceanospirillales</taxon>
        <taxon>Oceanospirillaceae</taxon>
        <taxon>Thalassolituus</taxon>
    </lineage>
</organism>
<dbReference type="InterPro" id="IPR000792">
    <property type="entry name" value="Tscrpt_reg_LuxR_C"/>
</dbReference>
<dbReference type="SMART" id="SM00421">
    <property type="entry name" value="HTH_LUXR"/>
    <property type="match status" value="1"/>
</dbReference>
<evidence type="ECO:0000313" key="5">
    <source>
        <dbReference type="EMBL" id="MCA6062277.1"/>
    </source>
</evidence>
<dbReference type="EMBL" id="JAEDAH010000006">
    <property type="protein sequence ID" value="MCA6062277.1"/>
    <property type="molecule type" value="Genomic_DNA"/>
</dbReference>
<dbReference type="PANTHER" id="PTHR44688:SF16">
    <property type="entry name" value="DNA-BINDING TRANSCRIPTIONAL ACTIVATOR DEVR_DOSR"/>
    <property type="match status" value="1"/>
</dbReference>
<proteinExistence type="predicted"/>
<evidence type="ECO:0000259" key="4">
    <source>
        <dbReference type="PROSITE" id="PS50043"/>
    </source>
</evidence>
<feature type="domain" description="HTH luxR-type" evidence="4">
    <location>
        <begin position="650"/>
        <end position="715"/>
    </location>
</feature>
<keyword evidence="6" id="KW-1185">Reference proteome</keyword>
<dbReference type="SUPFAM" id="SSF46894">
    <property type="entry name" value="C-terminal effector domain of the bipartite response regulators"/>
    <property type="match status" value="1"/>
</dbReference>
<evidence type="ECO:0000256" key="3">
    <source>
        <dbReference type="ARBA" id="ARBA00023163"/>
    </source>
</evidence>
<reference evidence="5 6" key="1">
    <citation type="submission" date="2020-12" db="EMBL/GenBank/DDBJ databases">
        <title>Novel Thalassolituus-related marine hydrocarbonoclastic bacteria mediated algae-derived hydrocarbons mineralization in twilight zone of the northern South China Sea.</title>
        <authorList>
            <person name="Dong C."/>
        </authorList>
    </citation>
    <scope>NUCLEOTIDE SEQUENCE [LARGE SCALE GENOMIC DNA]</scope>
    <source>
        <strain evidence="5 6">IMCC1826</strain>
    </source>
</reference>
<dbReference type="RefSeq" id="WP_225671076.1">
    <property type="nucleotide sequence ID" value="NZ_JAEDAH010000006.1"/>
</dbReference>
<dbReference type="CDD" id="cd06170">
    <property type="entry name" value="LuxR_C_like"/>
    <property type="match status" value="1"/>
</dbReference>
<dbReference type="Pfam" id="PF00196">
    <property type="entry name" value="GerE"/>
    <property type="match status" value="1"/>
</dbReference>
<accession>A0ABS7ZKM8</accession>
<dbReference type="PANTHER" id="PTHR44688">
    <property type="entry name" value="DNA-BINDING TRANSCRIPTIONAL ACTIVATOR DEVR_DOSR"/>
    <property type="match status" value="1"/>
</dbReference>